<keyword evidence="2" id="KW-0238">DNA-binding</keyword>
<dbReference type="InterPro" id="IPR018334">
    <property type="entry name" value="ArsR_HTH"/>
</dbReference>
<dbReference type="Pfam" id="PF01022">
    <property type="entry name" value="HTH_5"/>
    <property type="match status" value="1"/>
</dbReference>
<feature type="domain" description="HTH arsR-type" evidence="5">
    <location>
        <begin position="26"/>
        <end position="120"/>
    </location>
</feature>
<dbReference type="GO" id="GO:0003677">
    <property type="term" value="F:DNA binding"/>
    <property type="evidence" value="ECO:0007669"/>
    <property type="project" value="UniProtKB-KW"/>
</dbReference>
<dbReference type="InterPro" id="IPR036388">
    <property type="entry name" value="WH-like_DNA-bd_sf"/>
</dbReference>
<gene>
    <name evidence="6" type="ORF">H8705_13080</name>
</gene>
<evidence type="ECO:0000256" key="2">
    <source>
        <dbReference type="ARBA" id="ARBA00023125"/>
    </source>
</evidence>
<dbReference type="GO" id="GO:0003700">
    <property type="term" value="F:DNA-binding transcription factor activity"/>
    <property type="evidence" value="ECO:0007669"/>
    <property type="project" value="InterPro"/>
</dbReference>
<keyword evidence="7" id="KW-1185">Reference proteome</keyword>
<evidence type="ECO:0000259" key="5">
    <source>
        <dbReference type="PROSITE" id="PS50987"/>
    </source>
</evidence>
<dbReference type="SUPFAM" id="SSF46785">
    <property type="entry name" value="Winged helix' DNA-binding domain"/>
    <property type="match status" value="1"/>
</dbReference>
<keyword evidence="4" id="KW-0105">Cadmium resistance</keyword>
<evidence type="ECO:0000256" key="4">
    <source>
        <dbReference type="ARBA" id="ARBA00043263"/>
    </source>
</evidence>
<dbReference type="EMBL" id="JACRTD010000013">
    <property type="protein sequence ID" value="MBC8586515.1"/>
    <property type="molecule type" value="Genomic_DNA"/>
</dbReference>
<dbReference type="PROSITE" id="PS50987">
    <property type="entry name" value="HTH_ARSR_2"/>
    <property type="match status" value="1"/>
</dbReference>
<dbReference type="InterPro" id="IPR036390">
    <property type="entry name" value="WH_DNA-bd_sf"/>
</dbReference>
<keyword evidence="1" id="KW-0805">Transcription regulation</keyword>
<dbReference type="AlphaFoldDB" id="A0A926IIS8"/>
<sequence length="124" mass="13777">MNNTPICNGNHIHNQEQLDTVSHIIPTEDELTELAQIFKIFGDNTRIKILAALSAGELCVCDIAQLVGASQSTVSHQLRLLKAYRLVKCRRSGKGAYYSLDDMHVSSIINAGLEHVKEEDENDE</sequence>
<dbReference type="SMART" id="SM00418">
    <property type="entry name" value="HTH_ARSR"/>
    <property type="match status" value="1"/>
</dbReference>
<protein>
    <submittedName>
        <fullName evidence="6">Winged helix-turn-helix transcriptional regulator</fullName>
    </submittedName>
</protein>
<reference evidence="6" key="1">
    <citation type="submission" date="2020-08" db="EMBL/GenBank/DDBJ databases">
        <title>Genome public.</title>
        <authorList>
            <person name="Liu C."/>
            <person name="Sun Q."/>
        </authorList>
    </citation>
    <scope>NUCLEOTIDE SEQUENCE</scope>
    <source>
        <strain evidence="6">NSJ-64</strain>
    </source>
</reference>
<dbReference type="PRINTS" id="PR00778">
    <property type="entry name" value="HTHARSR"/>
</dbReference>
<dbReference type="PROSITE" id="PS00846">
    <property type="entry name" value="HTH_ARSR_1"/>
    <property type="match status" value="1"/>
</dbReference>
<organism evidence="6 7">
    <name type="scientific">Youxingia wuxianensis</name>
    <dbReference type="NCBI Taxonomy" id="2763678"/>
    <lineage>
        <taxon>Bacteria</taxon>
        <taxon>Bacillati</taxon>
        <taxon>Bacillota</taxon>
        <taxon>Clostridia</taxon>
        <taxon>Eubacteriales</taxon>
        <taxon>Oscillospiraceae</taxon>
        <taxon>Youxingia</taxon>
    </lineage>
</organism>
<name>A0A926IIS8_9FIRM</name>
<evidence type="ECO:0000313" key="7">
    <source>
        <dbReference type="Proteomes" id="UP000623678"/>
    </source>
</evidence>
<evidence type="ECO:0000313" key="6">
    <source>
        <dbReference type="EMBL" id="MBC8586515.1"/>
    </source>
</evidence>
<dbReference type="Gene3D" id="1.10.10.10">
    <property type="entry name" value="Winged helix-like DNA-binding domain superfamily/Winged helix DNA-binding domain"/>
    <property type="match status" value="1"/>
</dbReference>
<evidence type="ECO:0000256" key="1">
    <source>
        <dbReference type="ARBA" id="ARBA00023015"/>
    </source>
</evidence>
<evidence type="ECO:0000256" key="3">
    <source>
        <dbReference type="ARBA" id="ARBA00023163"/>
    </source>
</evidence>
<dbReference type="GO" id="GO:0046686">
    <property type="term" value="P:response to cadmium ion"/>
    <property type="evidence" value="ECO:0007669"/>
    <property type="project" value="UniProtKB-KW"/>
</dbReference>
<dbReference type="RefSeq" id="WP_262396231.1">
    <property type="nucleotide sequence ID" value="NZ_JACRTD010000013.1"/>
</dbReference>
<dbReference type="InterPro" id="IPR051011">
    <property type="entry name" value="Metal_resp_trans_reg"/>
</dbReference>
<dbReference type="NCBIfam" id="NF033788">
    <property type="entry name" value="HTH_metalloreg"/>
    <property type="match status" value="1"/>
</dbReference>
<dbReference type="PANTHER" id="PTHR43132">
    <property type="entry name" value="ARSENICAL RESISTANCE OPERON REPRESSOR ARSR-RELATED"/>
    <property type="match status" value="1"/>
</dbReference>
<dbReference type="InterPro" id="IPR011991">
    <property type="entry name" value="ArsR-like_HTH"/>
</dbReference>
<proteinExistence type="predicted"/>
<comment type="caution">
    <text evidence="6">The sequence shown here is derived from an EMBL/GenBank/DDBJ whole genome shotgun (WGS) entry which is preliminary data.</text>
</comment>
<dbReference type="Proteomes" id="UP000623678">
    <property type="component" value="Unassembled WGS sequence"/>
</dbReference>
<dbReference type="PANTHER" id="PTHR43132:SF6">
    <property type="entry name" value="HTH-TYPE TRANSCRIPTIONAL REPRESSOR CZRA"/>
    <property type="match status" value="1"/>
</dbReference>
<accession>A0A926IIS8</accession>
<dbReference type="InterPro" id="IPR001845">
    <property type="entry name" value="HTH_ArsR_DNA-bd_dom"/>
</dbReference>
<keyword evidence="3" id="KW-0804">Transcription</keyword>
<dbReference type="CDD" id="cd00090">
    <property type="entry name" value="HTH_ARSR"/>
    <property type="match status" value="1"/>
</dbReference>